<feature type="compositionally biased region" description="Low complexity" evidence="2">
    <location>
        <begin position="34"/>
        <end position="47"/>
    </location>
</feature>
<reference evidence="3 4" key="1">
    <citation type="journal article" date="2015" name="Sci. Rep.">
        <title>Genome of the facultative scuticociliatosis pathogen Pseudocohnilembus persalinus provides insight into its virulence through horizontal gene transfer.</title>
        <authorList>
            <person name="Xiong J."/>
            <person name="Wang G."/>
            <person name="Cheng J."/>
            <person name="Tian M."/>
            <person name="Pan X."/>
            <person name="Warren A."/>
            <person name="Jiang C."/>
            <person name="Yuan D."/>
            <person name="Miao W."/>
        </authorList>
    </citation>
    <scope>NUCLEOTIDE SEQUENCE [LARGE SCALE GENOMIC DNA]</scope>
    <source>
        <strain evidence="3">36N120E</strain>
    </source>
</reference>
<evidence type="ECO:0000313" key="4">
    <source>
        <dbReference type="Proteomes" id="UP000054937"/>
    </source>
</evidence>
<feature type="region of interest" description="Disordered" evidence="2">
    <location>
        <begin position="269"/>
        <end position="292"/>
    </location>
</feature>
<dbReference type="OMA" id="NICIDQN"/>
<keyword evidence="4" id="KW-1185">Reference proteome</keyword>
<evidence type="ECO:0000256" key="2">
    <source>
        <dbReference type="SAM" id="MobiDB-lite"/>
    </source>
</evidence>
<name>A0A0V0R0J9_PSEPJ</name>
<dbReference type="EMBL" id="LDAU01000079">
    <property type="protein sequence ID" value="KRX07840.1"/>
    <property type="molecule type" value="Genomic_DNA"/>
</dbReference>
<feature type="region of interest" description="Disordered" evidence="2">
    <location>
        <begin position="564"/>
        <end position="588"/>
    </location>
</feature>
<gene>
    <name evidence="3" type="ORF">PPERSA_10124</name>
</gene>
<feature type="compositionally biased region" description="Low complexity" evidence="2">
    <location>
        <begin position="412"/>
        <end position="426"/>
    </location>
</feature>
<feature type="compositionally biased region" description="Low complexity" evidence="2">
    <location>
        <begin position="386"/>
        <end position="402"/>
    </location>
</feature>
<feature type="compositionally biased region" description="Low complexity" evidence="2">
    <location>
        <begin position="568"/>
        <end position="588"/>
    </location>
</feature>
<feature type="region of interest" description="Disordered" evidence="2">
    <location>
        <begin position="471"/>
        <end position="550"/>
    </location>
</feature>
<keyword evidence="1" id="KW-0175">Coiled coil</keyword>
<feature type="compositionally biased region" description="Low complexity" evidence="2">
    <location>
        <begin position="472"/>
        <end position="495"/>
    </location>
</feature>
<feature type="region of interest" description="Disordered" evidence="2">
    <location>
        <begin position="744"/>
        <end position="763"/>
    </location>
</feature>
<accession>A0A0V0R0J9</accession>
<dbReference type="AlphaFoldDB" id="A0A0V0R0J9"/>
<proteinExistence type="predicted"/>
<feature type="compositionally biased region" description="Low complexity" evidence="2">
    <location>
        <begin position="436"/>
        <end position="445"/>
    </location>
</feature>
<sequence length="777" mass="90932">MNSDENDSSYDLESDDQEMVHYKEVQVITENDQKSQNLSQQQLHQSLTHSDMQQQKSPLNYNQSQYSNQIQDLLLDNKQTIDESKNENMVYTNQSNKLMKRINSDQSLFMNNNTTTKNNNITNICIDQNILQDTAKIRKSLSDDQTYVVILKNLLTSQMYNQTTIYLSLNDKKSVINSLKLNHQQLDKNKVLSQLIESEKFKKNQQIYKKFHYQSPKKSQQQSSSFFNQKLDQISNINHQTQSQKKSFFGNSSSKNSLFQEKSPQIFNFHLPKNNSKNQEQQQQEQQQQIQMQNLQECDETNQNENDGNSQIQKIQNNNNKVDFSNDVDFDMQQLNIDNFKSFSQSSSSSSSLYTYVTCDDSEDDELENTQQIENNKSIFSQFQYKSNNNSNNNNTNSNSKKNNNKRKYSIKNESSLKSNNNSIRKIQSDQKSKISKQSSSGKKIGKASIENKLFKTQGNEINISAKKLKFDQMQQQKQTSSNKKNIKNSAQKSKSSIKKRIKIKKKKKVKKQKCSILISLPENDNNNSNYQKKHRLSIDSPTPSEQERESKYKNIFKISQQLTDCTNNNNNNSNLQSQQKNQQKIQQQQQQLSELKKSEKKHKIDIQKQYNPVLQQNNSQNVKNQLQVPNQDYKNNNQNQNQNFFQQNILSNKIVDKTIQNNESQTDIKVKKYEEGLDEEQEQKQQIQQQQQQQQVKQVVPFHKRELSLQKSSSEYNLSSFEKQLLNKKQFFKVYDQVMTQMTSNNSNSQKPNQQKIQSDQQKIKEIGKKLFQGER</sequence>
<feature type="compositionally biased region" description="Low complexity" evidence="2">
    <location>
        <begin position="279"/>
        <end position="292"/>
    </location>
</feature>
<feature type="compositionally biased region" description="Basic residues" evidence="2">
    <location>
        <begin position="496"/>
        <end position="514"/>
    </location>
</feature>
<feature type="compositionally biased region" description="Acidic residues" evidence="2">
    <location>
        <begin position="1"/>
        <end position="17"/>
    </location>
</feature>
<feature type="compositionally biased region" description="Polar residues" evidence="2">
    <location>
        <begin position="48"/>
        <end position="57"/>
    </location>
</feature>
<feature type="coiled-coil region" evidence="1">
    <location>
        <begin position="671"/>
        <end position="698"/>
    </location>
</feature>
<evidence type="ECO:0000313" key="3">
    <source>
        <dbReference type="EMBL" id="KRX07840.1"/>
    </source>
</evidence>
<feature type="region of interest" description="Disordered" evidence="2">
    <location>
        <begin position="386"/>
        <end position="445"/>
    </location>
</feature>
<evidence type="ECO:0000256" key="1">
    <source>
        <dbReference type="SAM" id="Coils"/>
    </source>
</evidence>
<comment type="caution">
    <text evidence="3">The sequence shown here is derived from an EMBL/GenBank/DDBJ whole genome shotgun (WGS) entry which is preliminary data.</text>
</comment>
<organism evidence="3 4">
    <name type="scientific">Pseudocohnilembus persalinus</name>
    <name type="common">Ciliate</name>
    <dbReference type="NCBI Taxonomy" id="266149"/>
    <lineage>
        <taxon>Eukaryota</taxon>
        <taxon>Sar</taxon>
        <taxon>Alveolata</taxon>
        <taxon>Ciliophora</taxon>
        <taxon>Intramacronucleata</taxon>
        <taxon>Oligohymenophorea</taxon>
        <taxon>Scuticociliatia</taxon>
        <taxon>Philasterida</taxon>
        <taxon>Pseudocohnilembidae</taxon>
        <taxon>Pseudocohnilembus</taxon>
    </lineage>
</organism>
<protein>
    <submittedName>
        <fullName evidence="3">Uncharacterized protein</fullName>
    </submittedName>
</protein>
<feature type="compositionally biased region" description="Low complexity" evidence="2">
    <location>
        <begin position="745"/>
        <end position="762"/>
    </location>
</feature>
<feature type="region of interest" description="Disordered" evidence="2">
    <location>
        <begin position="1"/>
        <end position="57"/>
    </location>
</feature>
<dbReference type="InParanoid" id="A0A0V0R0J9"/>
<dbReference type="Proteomes" id="UP000054937">
    <property type="component" value="Unassembled WGS sequence"/>
</dbReference>